<name>A0A0A8YPP4_ARUDO</name>
<accession>A0A0A8YPP4</accession>
<organism evidence="1">
    <name type="scientific">Arundo donax</name>
    <name type="common">Giant reed</name>
    <name type="synonym">Donax arundinaceus</name>
    <dbReference type="NCBI Taxonomy" id="35708"/>
    <lineage>
        <taxon>Eukaryota</taxon>
        <taxon>Viridiplantae</taxon>
        <taxon>Streptophyta</taxon>
        <taxon>Embryophyta</taxon>
        <taxon>Tracheophyta</taxon>
        <taxon>Spermatophyta</taxon>
        <taxon>Magnoliopsida</taxon>
        <taxon>Liliopsida</taxon>
        <taxon>Poales</taxon>
        <taxon>Poaceae</taxon>
        <taxon>PACMAD clade</taxon>
        <taxon>Arundinoideae</taxon>
        <taxon>Arundineae</taxon>
        <taxon>Arundo</taxon>
    </lineage>
</organism>
<reference evidence="1" key="2">
    <citation type="journal article" date="2015" name="Data Brief">
        <title>Shoot transcriptome of the giant reed, Arundo donax.</title>
        <authorList>
            <person name="Barrero R.A."/>
            <person name="Guerrero F.D."/>
            <person name="Moolhuijzen P."/>
            <person name="Goolsby J.A."/>
            <person name="Tidwell J."/>
            <person name="Bellgard S.E."/>
            <person name="Bellgard M.I."/>
        </authorList>
    </citation>
    <scope>NUCLEOTIDE SEQUENCE</scope>
    <source>
        <tissue evidence="1">Shoot tissue taken approximately 20 cm above the soil surface</tissue>
    </source>
</reference>
<sequence length="42" mass="4543">MDGQDNSTQEASDFNCLAYFGSLSVCSAELNSLQTHQICNVT</sequence>
<protein>
    <submittedName>
        <fullName evidence="1">Uncharacterized protein</fullName>
    </submittedName>
</protein>
<reference evidence="1" key="1">
    <citation type="submission" date="2014-09" db="EMBL/GenBank/DDBJ databases">
        <authorList>
            <person name="Magalhaes I.L.F."/>
            <person name="Oliveira U."/>
            <person name="Santos F.R."/>
            <person name="Vidigal T.H.D.A."/>
            <person name="Brescovit A.D."/>
            <person name="Santos A.J."/>
        </authorList>
    </citation>
    <scope>NUCLEOTIDE SEQUENCE</scope>
    <source>
        <tissue evidence="1">Shoot tissue taken approximately 20 cm above the soil surface</tissue>
    </source>
</reference>
<dbReference type="EMBL" id="GBRH01269644">
    <property type="protein sequence ID" value="JAD28251.1"/>
    <property type="molecule type" value="Transcribed_RNA"/>
</dbReference>
<dbReference type="AlphaFoldDB" id="A0A0A8YPP4"/>
<evidence type="ECO:0000313" key="1">
    <source>
        <dbReference type="EMBL" id="JAD28251.1"/>
    </source>
</evidence>
<proteinExistence type="predicted"/>